<dbReference type="Proteomes" id="UP000319004">
    <property type="component" value="Chromosome"/>
</dbReference>
<feature type="chain" id="PRO_5021785735" evidence="2">
    <location>
        <begin position="21"/>
        <end position="561"/>
    </location>
</feature>
<dbReference type="OrthoDB" id="212350at2"/>
<keyword evidence="4" id="KW-1185">Reference proteome</keyword>
<sequence length="561" mass="61875" precursor="true">MVHRKTFLVLWLVWVSASSAQPPSPRIITCGWNAPTVAQFARDLDKMPGELPLTGCVLTLHADSGNPDPLATAHGTDDWSQLDVRRSIEAAAAVSKESMPDNYLLLKANPGAVDWFDNDGWQTIVDHYRIAARLARQAGLRGLLLDFEPYTHPHRQFQYSRQAAATEHDFADYQIATRRRGREMMKAIAAEFPDAEICTFFLLSYLIEDHHHRGPSPVGRSDAQWCLAGHAYGLLPALVDGWLDVLPPSITLIDGCENGYWFTSAGQFERCAQAVRQRGVQLVSGANREKYSNQVRVAFPVYLDAIHPDLAGRYTLEPTRSDRLALLKRNLNAAIASGDGLVWLYGEQGRWWPEAGEESLWQGKDTYPHWETQIPGISRLIKSVVVDATQKAASKVPPQTKPSAPPDSNPTAAAGDAEIGASVLDLQPVWETRNGDPRGEVVLGDGQVTITAAEDASGIATFPTEPNRRYMIQVQVVQQGRGLTRLSVRWKTPDGQWRTSRDNDVVAYPPDGDPFTPRTITAIVTAPPQPHRMVVTCNASRQITKDDAALFGNLLIGVVDD</sequence>
<evidence type="ECO:0000256" key="1">
    <source>
        <dbReference type="SAM" id="MobiDB-lite"/>
    </source>
</evidence>
<dbReference type="KEGG" id="snep:Enr13x_77580"/>
<feature type="signal peptide" evidence="2">
    <location>
        <begin position="1"/>
        <end position="20"/>
    </location>
</feature>
<proteinExistence type="predicted"/>
<dbReference type="AlphaFoldDB" id="A0A518I457"/>
<organism evidence="3 4">
    <name type="scientific">Stieleria neptunia</name>
    <dbReference type="NCBI Taxonomy" id="2527979"/>
    <lineage>
        <taxon>Bacteria</taxon>
        <taxon>Pseudomonadati</taxon>
        <taxon>Planctomycetota</taxon>
        <taxon>Planctomycetia</taxon>
        <taxon>Pirellulales</taxon>
        <taxon>Pirellulaceae</taxon>
        <taxon>Stieleria</taxon>
    </lineage>
</organism>
<protein>
    <submittedName>
        <fullName evidence="3">Uncharacterized protein</fullName>
    </submittedName>
</protein>
<name>A0A518I457_9BACT</name>
<evidence type="ECO:0000256" key="2">
    <source>
        <dbReference type="SAM" id="SignalP"/>
    </source>
</evidence>
<keyword evidence="2" id="KW-0732">Signal</keyword>
<dbReference type="RefSeq" id="WP_145391903.1">
    <property type="nucleotide sequence ID" value="NZ_CP037423.1"/>
</dbReference>
<evidence type="ECO:0000313" key="4">
    <source>
        <dbReference type="Proteomes" id="UP000319004"/>
    </source>
</evidence>
<feature type="compositionally biased region" description="Pro residues" evidence="1">
    <location>
        <begin position="399"/>
        <end position="408"/>
    </location>
</feature>
<reference evidence="3 4" key="1">
    <citation type="submission" date="2019-03" db="EMBL/GenBank/DDBJ databases">
        <title>Deep-cultivation of Planctomycetes and their phenomic and genomic characterization uncovers novel biology.</title>
        <authorList>
            <person name="Wiegand S."/>
            <person name="Jogler M."/>
            <person name="Boedeker C."/>
            <person name="Pinto D."/>
            <person name="Vollmers J."/>
            <person name="Rivas-Marin E."/>
            <person name="Kohn T."/>
            <person name="Peeters S.H."/>
            <person name="Heuer A."/>
            <person name="Rast P."/>
            <person name="Oberbeckmann S."/>
            <person name="Bunk B."/>
            <person name="Jeske O."/>
            <person name="Meyerdierks A."/>
            <person name="Storesund J.E."/>
            <person name="Kallscheuer N."/>
            <person name="Luecker S."/>
            <person name="Lage O.M."/>
            <person name="Pohl T."/>
            <person name="Merkel B.J."/>
            <person name="Hornburger P."/>
            <person name="Mueller R.-W."/>
            <person name="Bruemmer F."/>
            <person name="Labrenz M."/>
            <person name="Spormann A.M."/>
            <person name="Op den Camp H."/>
            <person name="Overmann J."/>
            <person name="Amann R."/>
            <person name="Jetten M.S.M."/>
            <person name="Mascher T."/>
            <person name="Medema M.H."/>
            <person name="Devos D.P."/>
            <person name="Kaster A.-K."/>
            <person name="Ovreas L."/>
            <person name="Rohde M."/>
            <person name="Galperin M.Y."/>
            <person name="Jogler C."/>
        </authorList>
    </citation>
    <scope>NUCLEOTIDE SEQUENCE [LARGE SCALE GENOMIC DNA]</scope>
    <source>
        <strain evidence="3 4">Enr13</strain>
    </source>
</reference>
<accession>A0A518I457</accession>
<feature type="region of interest" description="Disordered" evidence="1">
    <location>
        <begin position="391"/>
        <end position="414"/>
    </location>
</feature>
<dbReference type="EMBL" id="CP037423">
    <property type="protein sequence ID" value="QDV47846.1"/>
    <property type="molecule type" value="Genomic_DNA"/>
</dbReference>
<gene>
    <name evidence="3" type="ORF">Enr13x_77580</name>
</gene>
<evidence type="ECO:0000313" key="3">
    <source>
        <dbReference type="EMBL" id="QDV47846.1"/>
    </source>
</evidence>